<name>A0A3T1DA07_9BACL</name>
<dbReference type="Proteomes" id="UP000289856">
    <property type="component" value="Chromosome"/>
</dbReference>
<accession>A0A3T1DA07</accession>
<reference evidence="1 2" key="1">
    <citation type="submission" date="2019-01" db="EMBL/GenBank/DDBJ databases">
        <title>Complete genome sequence of Cohnella hallensis HS21 isolated from Korean fir (Abies koreana) rhizospheric soil.</title>
        <authorList>
            <person name="Jiang L."/>
            <person name="Kang S.W."/>
            <person name="Kim S."/>
            <person name="Jung J."/>
            <person name="Kim C.Y."/>
            <person name="Kim D.H."/>
            <person name="Kim S.W."/>
            <person name="Lee J."/>
        </authorList>
    </citation>
    <scope>NUCLEOTIDE SEQUENCE [LARGE SCALE GENOMIC DNA]</scope>
    <source>
        <strain evidence="1 2">HS21</strain>
    </source>
</reference>
<dbReference type="AlphaFoldDB" id="A0A3T1DA07"/>
<evidence type="ECO:0000313" key="2">
    <source>
        <dbReference type="Proteomes" id="UP000289856"/>
    </source>
</evidence>
<protein>
    <submittedName>
        <fullName evidence="1">Uncharacterized protein</fullName>
    </submittedName>
</protein>
<proteinExistence type="predicted"/>
<dbReference type="EMBL" id="AP019400">
    <property type="protein sequence ID" value="BBI34818.1"/>
    <property type="molecule type" value="Genomic_DNA"/>
</dbReference>
<dbReference type="InterPro" id="IPR009711">
    <property type="entry name" value="UPF0473"/>
</dbReference>
<organism evidence="1 2">
    <name type="scientific">Cohnella abietis</name>
    <dbReference type="NCBI Taxonomy" id="2507935"/>
    <lineage>
        <taxon>Bacteria</taxon>
        <taxon>Bacillati</taxon>
        <taxon>Bacillota</taxon>
        <taxon>Bacilli</taxon>
        <taxon>Bacillales</taxon>
        <taxon>Paenibacillaceae</taxon>
        <taxon>Cohnella</taxon>
    </lineage>
</organism>
<dbReference type="Pfam" id="PF06949">
    <property type="entry name" value="DUF1292"/>
    <property type="match status" value="1"/>
</dbReference>
<dbReference type="RefSeq" id="WP_130612772.1">
    <property type="nucleotide sequence ID" value="NZ_AP019400.1"/>
</dbReference>
<sequence>MPHNNKAPSELSALRQAFGDQVELHGEDGTAQSYHILSELTVNGRDYVILQSEAMKQDDDFEVFRVIGDTSGDVQLETISDEEEWELVAEAFDDSQFGSDDQP</sequence>
<dbReference type="KEGG" id="cohn:KCTCHS21_42170"/>
<dbReference type="OrthoDB" id="2990381at2"/>
<keyword evidence="2" id="KW-1185">Reference proteome</keyword>
<evidence type="ECO:0000313" key="1">
    <source>
        <dbReference type="EMBL" id="BBI34818.1"/>
    </source>
</evidence>
<gene>
    <name evidence="1" type="ORF">KCTCHS21_42170</name>
</gene>